<evidence type="ECO:0000256" key="1">
    <source>
        <dbReference type="ARBA" id="ARBA00001941"/>
    </source>
</evidence>
<dbReference type="AlphaFoldDB" id="A0A8H6VUQ6"/>
<keyword evidence="4" id="KW-0336">GPI-anchor</keyword>
<dbReference type="Gene3D" id="3.20.20.370">
    <property type="entry name" value="Glycoside hydrolase/deacetylase"/>
    <property type="match status" value="1"/>
</dbReference>
<evidence type="ECO:0000256" key="2">
    <source>
        <dbReference type="ARBA" id="ARBA00004609"/>
    </source>
</evidence>
<keyword evidence="3" id="KW-1003">Cell membrane</keyword>
<dbReference type="SUPFAM" id="SSF88713">
    <property type="entry name" value="Glycoside hydrolase/deacetylase"/>
    <property type="match status" value="1"/>
</dbReference>
<reference evidence="14" key="1">
    <citation type="submission" date="2020-05" db="EMBL/GenBank/DDBJ databases">
        <title>Mycena genomes resolve the evolution of fungal bioluminescence.</title>
        <authorList>
            <person name="Tsai I.J."/>
        </authorList>
    </citation>
    <scope>NUCLEOTIDE SEQUENCE</scope>
    <source>
        <strain evidence="14">171206Taipei</strain>
    </source>
</reference>
<dbReference type="GO" id="GO:0016810">
    <property type="term" value="F:hydrolase activity, acting on carbon-nitrogen (but not peptide) bonds"/>
    <property type="evidence" value="ECO:0007669"/>
    <property type="project" value="InterPro"/>
</dbReference>
<dbReference type="GO" id="GO:0005886">
    <property type="term" value="C:plasma membrane"/>
    <property type="evidence" value="ECO:0007669"/>
    <property type="project" value="UniProtKB-SubCell"/>
</dbReference>
<dbReference type="PANTHER" id="PTHR46471">
    <property type="entry name" value="CHITIN DEACETYLASE"/>
    <property type="match status" value="1"/>
</dbReference>
<keyword evidence="8" id="KW-0472">Membrane</keyword>
<dbReference type="Proteomes" id="UP000636479">
    <property type="component" value="Unassembled WGS sequence"/>
</dbReference>
<dbReference type="InterPro" id="IPR011330">
    <property type="entry name" value="Glyco_hydro/deAcase_b/a-brl"/>
</dbReference>
<dbReference type="GO" id="GO:0046872">
    <property type="term" value="F:metal ion binding"/>
    <property type="evidence" value="ECO:0007669"/>
    <property type="project" value="UniProtKB-KW"/>
</dbReference>
<dbReference type="OrthoDB" id="2125469at2759"/>
<keyword evidence="4" id="KW-0325">Glycoprotein</keyword>
<dbReference type="GO" id="GO:0098552">
    <property type="term" value="C:side of membrane"/>
    <property type="evidence" value="ECO:0007669"/>
    <property type="project" value="UniProtKB-KW"/>
</dbReference>
<evidence type="ECO:0000256" key="3">
    <source>
        <dbReference type="ARBA" id="ARBA00022475"/>
    </source>
</evidence>
<protein>
    <submittedName>
        <fullName evidence="14">Glycoside hydrolase/deacetylase</fullName>
    </submittedName>
</protein>
<dbReference type="SMART" id="SM00458">
    <property type="entry name" value="RICIN"/>
    <property type="match status" value="2"/>
</dbReference>
<dbReference type="SUPFAM" id="SSF50370">
    <property type="entry name" value="Ricin B-like lectins"/>
    <property type="match status" value="2"/>
</dbReference>
<evidence type="ECO:0000256" key="11">
    <source>
        <dbReference type="ARBA" id="ARBA00023316"/>
    </source>
</evidence>
<dbReference type="PANTHER" id="PTHR46471:SF2">
    <property type="entry name" value="CHITIN DEACETYLASE-RELATED"/>
    <property type="match status" value="1"/>
</dbReference>
<evidence type="ECO:0000313" key="15">
    <source>
        <dbReference type="Proteomes" id="UP000636479"/>
    </source>
</evidence>
<dbReference type="GeneID" id="59349129"/>
<sequence length="480" mass="49989">MADVQYAFGKGHQVASHTWSHPTLTSLSADQIHDNMYRIEEAFSRILGIRPAFMRPPFGAWDSNVQSVSAARGQSIAMWDADTKDADGGTVASGKAVLDGVANANAPNAIVLAHETVSTTPSELVPYAISLFKNKGYQLVTLAECLGVSPYQVVGVPQQPMPHWTCDGTPKPGLACGGNSGISCQTGTPIVASPPNNDPPTPEPLTNQYIHPMANSGKCLAVASNSDGAAVTVQDCQTSNSQAWTITGTGLISIYGNKCLDVPSGSTALGTKLQVWTCSQSNANQQWTLGAAQTLQWTGKSRCLDLTDGSVANGNRMQIWSCANNQNQQFTRTDGPGSGGGGGGGGGSAKTIRPNKSGSTCLSAVSNNNGAAVVAQPCVTGAANQQWTQNGGTLLVHGNKCLDVTDGNTSNGAKLQIWACNPGQGNAAQQWTVSAARAISWNGRNKCVDLTDGRTTTGNRIQTWDCSPSSPGANQIWNLV</sequence>
<keyword evidence="9" id="KW-0119">Carbohydrate metabolism</keyword>
<evidence type="ECO:0000256" key="7">
    <source>
        <dbReference type="ARBA" id="ARBA00022801"/>
    </source>
</evidence>
<dbReference type="PROSITE" id="PS51677">
    <property type="entry name" value="NODB"/>
    <property type="match status" value="1"/>
</dbReference>
<dbReference type="CDD" id="cd00161">
    <property type="entry name" value="beta-trefoil_Ricin-like"/>
    <property type="match status" value="2"/>
</dbReference>
<name>A0A8H6VUQ6_9AGAR</name>
<dbReference type="Pfam" id="PF00652">
    <property type="entry name" value="Ricin_B_lectin"/>
    <property type="match status" value="2"/>
</dbReference>
<gene>
    <name evidence="14" type="ORF">MIND_01001100</name>
</gene>
<comment type="cofactor">
    <cofactor evidence="1">
        <name>Co(2+)</name>
        <dbReference type="ChEBI" id="CHEBI:48828"/>
    </cofactor>
</comment>
<evidence type="ECO:0000256" key="12">
    <source>
        <dbReference type="SAM" id="MobiDB-lite"/>
    </source>
</evidence>
<dbReference type="InterPro" id="IPR035992">
    <property type="entry name" value="Ricin_B-like_lectins"/>
</dbReference>
<comment type="caution">
    <text evidence="14">The sequence shown here is derived from an EMBL/GenBank/DDBJ whole genome shotgun (WGS) entry which is preliminary data.</text>
</comment>
<keyword evidence="11" id="KW-0961">Cell wall biogenesis/degradation</keyword>
<evidence type="ECO:0000256" key="5">
    <source>
        <dbReference type="ARBA" id="ARBA00022723"/>
    </source>
</evidence>
<evidence type="ECO:0000256" key="4">
    <source>
        <dbReference type="ARBA" id="ARBA00022622"/>
    </source>
</evidence>
<evidence type="ECO:0000256" key="9">
    <source>
        <dbReference type="ARBA" id="ARBA00023277"/>
    </source>
</evidence>
<dbReference type="PROSITE" id="PS50231">
    <property type="entry name" value="RICIN_B_LECTIN"/>
    <property type="match status" value="2"/>
</dbReference>
<evidence type="ECO:0000259" key="13">
    <source>
        <dbReference type="PROSITE" id="PS51677"/>
    </source>
</evidence>
<dbReference type="GO" id="GO:0005975">
    <property type="term" value="P:carbohydrate metabolic process"/>
    <property type="evidence" value="ECO:0007669"/>
    <property type="project" value="InterPro"/>
</dbReference>
<keyword evidence="7 14" id="KW-0378">Hydrolase</keyword>
<feature type="compositionally biased region" description="Gly residues" evidence="12">
    <location>
        <begin position="336"/>
        <end position="348"/>
    </location>
</feature>
<keyword evidence="10" id="KW-0449">Lipoprotein</keyword>
<feature type="domain" description="NodB homology" evidence="13">
    <location>
        <begin position="1"/>
        <end position="140"/>
    </location>
</feature>
<dbReference type="InterPro" id="IPR002509">
    <property type="entry name" value="NODB_dom"/>
</dbReference>
<keyword evidence="15" id="KW-1185">Reference proteome</keyword>
<dbReference type="Gene3D" id="2.80.10.50">
    <property type="match status" value="5"/>
</dbReference>
<proteinExistence type="predicted"/>
<evidence type="ECO:0000256" key="6">
    <source>
        <dbReference type="ARBA" id="ARBA00022729"/>
    </source>
</evidence>
<dbReference type="GO" id="GO:0071555">
    <property type="term" value="P:cell wall organization"/>
    <property type="evidence" value="ECO:0007669"/>
    <property type="project" value="UniProtKB-KW"/>
</dbReference>
<evidence type="ECO:0000313" key="14">
    <source>
        <dbReference type="EMBL" id="KAF7294644.1"/>
    </source>
</evidence>
<keyword evidence="6" id="KW-0732">Signal</keyword>
<comment type="subcellular location">
    <subcellularLocation>
        <location evidence="2">Cell membrane</location>
        <topology evidence="2">Lipid-anchor</topology>
        <topology evidence="2">GPI-anchor</topology>
    </subcellularLocation>
</comment>
<dbReference type="Pfam" id="PF01522">
    <property type="entry name" value="Polysacc_deac_1"/>
    <property type="match status" value="1"/>
</dbReference>
<dbReference type="EMBL" id="JACAZF010000009">
    <property type="protein sequence ID" value="KAF7294644.1"/>
    <property type="molecule type" value="Genomic_DNA"/>
</dbReference>
<organism evidence="14 15">
    <name type="scientific">Mycena indigotica</name>
    <dbReference type="NCBI Taxonomy" id="2126181"/>
    <lineage>
        <taxon>Eukaryota</taxon>
        <taxon>Fungi</taxon>
        <taxon>Dikarya</taxon>
        <taxon>Basidiomycota</taxon>
        <taxon>Agaricomycotina</taxon>
        <taxon>Agaricomycetes</taxon>
        <taxon>Agaricomycetidae</taxon>
        <taxon>Agaricales</taxon>
        <taxon>Marasmiineae</taxon>
        <taxon>Mycenaceae</taxon>
        <taxon>Mycena</taxon>
    </lineage>
</organism>
<dbReference type="InterPro" id="IPR000772">
    <property type="entry name" value="Ricin_B_lectin"/>
</dbReference>
<feature type="region of interest" description="Disordered" evidence="12">
    <location>
        <begin position="330"/>
        <end position="352"/>
    </location>
</feature>
<accession>A0A8H6VUQ6</accession>
<evidence type="ECO:0000256" key="10">
    <source>
        <dbReference type="ARBA" id="ARBA00023288"/>
    </source>
</evidence>
<evidence type="ECO:0000256" key="8">
    <source>
        <dbReference type="ARBA" id="ARBA00023136"/>
    </source>
</evidence>
<keyword evidence="5" id="KW-0479">Metal-binding</keyword>
<dbReference type="RefSeq" id="XP_037216007.1">
    <property type="nucleotide sequence ID" value="XM_037366613.1"/>
</dbReference>